<dbReference type="SUPFAM" id="SSF75169">
    <property type="entry name" value="DsrEFH-like"/>
    <property type="match status" value="1"/>
</dbReference>
<evidence type="ECO:0000313" key="2">
    <source>
        <dbReference type="Proteomes" id="UP000565572"/>
    </source>
</evidence>
<evidence type="ECO:0000313" key="1">
    <source>
        <dbReference type="EMBL" id="MBB3325419.1"/>
    </source>
</evidence>
<reference evidence="1 2" key="1">
    <citation type="submission" date="2020-08" db="EMBL/GenBank/DDBJ databases">
        <title>Sequencing the genomes of 1000 actinobacteria strains.</title>
        <authorList>
            <person name="Klenk H.-P."/>
        </authorList>
    </citation>
    <scope>NUCLEOTIDE SEQUENCE [LARGE SCALE GENOMIC DNA]</scope>
    <source>
        <strain evidence="1 2">DSM 11053</strain>
    </source>
</reference>
<dbReference type="Pfam" id="PF02635">
    <property type="entry name" value="DsrE"/>
    <property type="match status" value="1"/>
</dbReference>
<protein>
    <submittedName>
        <fullName evidence="1">Putative peroxiredoxin</fullName>
    </submittedName>
</protein>
<dbReference type="EMBL" id="JACHZG010000001">
    <property type="protein sequence ID" value="MBB3325419.1"/>
    <property type="molecule type" value="Genomic_DNA"/>
</dbReference>
<name>A0A7W5JSB2_9ACTN</name>
<dbReference type="InterPro" id="IPR027396">
    <property type="entry name" value="DsrEFH-like"/>
</dbReference>
<organism evidence="1 2">
    <name type="scientific">Microlunatus antarcticus</name>
    <dbReference type="NCBI Taxonomy" id="53388"/>
    <lineage>
        <taxon>Bacteria</taxon>
        <taxon>Bacillati</taxon>
        <taxon>Actinomycetota</taxon>
        <taxon>Actinomycetes</taxon>
        <taxon>Propionibacteriales</taxon>
        <taxon>Propionibacteriaceae</taxon>
        <taxon>Microlunatus</taxon>
    </lineage>
</organism>
<sequence>MPASPRPLMVSITCGAEAPERANQAWTVAATALAAGAEVGVFLTGEAVWFAVGDDRRPDLGLEHATPVDDLAAPLVELGAVAVCTQCAARRGLTEADLLDGCTIAGSASFVERVLAPDVQALVY</sequence>
<proteinExistence type="predicted"/>
<dbReference type="InterPro" id="IPR003787">
    <property type="entry name" value="Sulphur_relay_DsrE/F-like"/>
</dbReference>
<keyword evidence="2" id="KW-1185">Reference proteome</keyword>
<comment type="caution">
    <text evidence="1">The sequence shown here is derived from an EMBL/GenBank/DDBJ whole genome shotgun (WGS) entry which is preliminary data.</text>
</comment>
<dbReference type="Proteomes" id="UP000565572">
    <property type="component" value="Unassembled WGS sequence"/>
</dbReference>
<dbReference type="RefSeq" id="WP_183336296.1">
    <property type="nucleotide sequence ID" value="NZ_JACHZG010000001.1"/>
</dbReference>
<dbReference type="AlphaFoldDB" id="A0A7W5JSB2"/>
<accession>A0A7W5JSB2</accession>
<gene>
    <name evidence="1" type="ORF">FHX39_000363</name>
</gene>
<dbReference type="Gene3D" id="3.40.1260.10">
    <property type="entry name" value="DsrEFH-like"/>
    <property type="match status" value="1"/>
</dbReference>